<keyword evidence="3" id="KW-1185">Reference proteome</keyword>
<evidence type="ECO:0000259" key="1">
    <source>
        <dbReference type="Pfam" id="PF19054"/>
    </source>
</evidence>
<comment type="caution">
    <text evidence="2">The sequence shown here is derived from an EMBL/GenBank/DDBJ whole genome shotgun (WGS) entry which is preliminary data.</text>
</comment>
<protein>
    <recommendedName>
        <fullName evidence="1">DUF5753 domain-containing protein</fullName>
    </recommendedName>
</protein>
<dbReference type="InterPro" id="IPR043917">
    <property type="entry name" value="DUF5753"/>
</dbReference>
<dbReference type="Proteomes" id="UP000263377">
    <property type="component" value="Unassembled WGS sequence"/>
</dbReference>
<dbReference type="EMBL" id="QVIG01000001">
    <property type="protein sequence ID" value="RGD59432.1"/>
    <property type="molecule type" value="Genomic_DNA"/>
</dbReference>
<dbReference type="AlphaFoldDB" id="A0A372ZVH9"/>
<dbReference type="Pfam" id="PF19054">
    <property type="entry name" value="DUF5753"/>
    <property type="match status" value="1"/>
</dbReference>
<name>A0A372ZVH9_9ACTN</name>
<accession>A0A372ZVH9</accession>
<evidence type="ECO:0000313" key="2">
    <source>
        <dbReference type="EMBL" id="RGD59432.1"/>
    </source>
</evidence>
<feature type="domain" description="DUF5753" evidence="1">
    <location>
        <begin position="14"/>
        <end position="184"/>
    </location>
</feature>
<evidence type="ECO:0000313" key="3">
    <source>
        <dbReference type="Proteomes" id="UP000263377"/>
    </source>
</evidence>
<sequence>MSPTAAIALEPIQASILELHRNASTIHTYSPGIIPGTLQTEDYARAIFTSVGELHRAADHDIEAAIQARMARRELIDETRQFEYILNEHALTNVVAAPAVHSEQLHLLLDCMERPGLTVGIVPDEVPLRAHWGFTIVNEVRVELDQYQGPHTVTEPENVQRFRKAFRRLRDTAVLGDDARTLISALI</sequence>
<dbReference type="RefSeq" id="WP_117487630.1">
    <property type="nucleotide sequence ID" value="NZ_QVIG01000001.1"/>
</dbReference>
<organism evidence="2 3">
    <name type="scientific">Kitasatospora xanthocidica</name>
    <dbReference type="NCBI Taxonomy" id="83382"/>
    <lineage>
        <taxon>Bacteria</taxon>
        <taxon>Bacillati</taxon>
        <taxon>Actinomycetota</taxon>
        <taxon>Actinomycetes</taxon>
        <taxon>Kitasatosporales</taxon>
        <taxon>Streptomycetaceae</taxon>
        <taxon>Kitasatospora</taxon>
    </lineage>
</organism>
<gene>
    <name evidence="2" type="ORF">DR950_17990</name>
</gene>
<proteinExistence type="predicted"/>
<reference evidence="2 3" key="1">
    <citation type="submission" date="2018-08" db="EMBL/GenBank/DDBJ databases">
        <title>Diversity &amp; Physiological Properties of Lignin-Decomposing Actinobacteria from Soil.</title>
        <authorList>
            <person name="Roh S.G."/>
            <person name="Kim S.B."/>
        </authorList>
    </citation>
    <scope>NUCLEOTIDE SEQUENCE [LARGE SCALE GENOMIC DNA]</scope>
    <source>
        <strain evidence="2 3">MMS17-GH009</strain>
    </source>
</reference>